<dbReference type="InterPro" id="IPR020568">
    <property type="entry name" value="Ribosomal_Su5_D2-typ_SF"/>
</dbReference>
<dbReference type="VEuPathDB" id="MicrosporidiaDB:VICG_01577"/>
<keyword evidence="7" id="KW-1185">Reference proteome</keyword>
<dbReference type="AlphaFoldDB" id="L2GM12"/>
<evidence type="ECO:0000256" key="4">
    <source>
        <dbReference type="ARBA" id="ARBA00022490"/>
    </source>
</evidence>
<dbReference type="Pfam" id="PF03725">
    <property type="entry name" value="RNase_PH_C"/>
    <property type="match status" value="1"/>
</dbReference>
<dbReference type="GO" id="GO:0000177">
    <property type="term" value="C:cytoplasmic exosome (RNase complex)"/>
    <property type="evidence" value="ECO:0007669"/>
    <property type="project" value="TreeGrafter"/>
</dbReference>
<dbReference type="PANTHER" id="PTHR11097">
    <property type="entry name" value="EXOSOME COMPLEX EXONUCLEASE RIBOSOMAL RNA PROCESSING PROTEIN"/>
    <property type="match status" value="1"/>
</dbReference>
<dbReference type="GO" id="GO:0034473">
    <property type="term" value="P:U1 snRNA 3'-end processing"/>
    <property type="evidence" value="ECO:0007669"/>
    <property type="project" value="TreeGrafter"/>
</dbReference>
<protein>
    <recommendedName>
        <fullName evidence="5">Exoribonuclease phosphorolytic domain-containing protein</fullName>
    </recommendedName>
</protein>
<dbReference type="EMBL" id="JH370145">
    <property type="protein sequence ID" value="ELA41337.1"/>
    <property type="molecule type" value="Genomic_DNA"/>
</dbReference>
<comment type="similarity">
    <text evidence="3">Belongs to the RNase PH family.</text>
</comment>
<dbReference type="GO" id="GO:0034475">
    <property type="term" value="P:U4 snRNA 3'-end processing"/>
    <property type="evidence" value="ECO:0007669"/>
    <property type="project" value="TreeGrafter"/>
</dbReference>
<dbReference type="GO" id="GO:0000176">
    <property type="term" value="C:nuclear exosome (RNase complex)"/>
    <property type="evidence" value="ECO:0007669"/>
    <property type="project" value="TreeGrafter"/>
</dbReference>
<dbReference type="STRING" id="993615.L2GM12"/>
<keyword evidence="4" id="KW-0963">Cytoplasm</keyword>
<dbReference type="SUPFAM" id="SSF54211">
    <property type="entry name" value="Ribosomal protein S5 domain 2-like"/>
    <property type="match status" value="1"/>
</dbReference>
<dbReference type="InterPro" id="IPR027408">
    <property type="entry name" value="PNPase/RNase_PH_dom_sf"/>
</dbReference>
<dbReference type="GO" id="GO:0071028">
    <property type="term" value="P:nuclear mRNA surveillance"/>
    <property type="evidence" value="ECO:0007669"/>
    <property type="project" value="TreeGrafter"/>
</dbReference>
<dbReference type="GO" id="GO:0034476">
    <property type="term" value="P:U5 snRNA 3'-end processing"/>
    <property type="evidence" value="ECO:0007669"/>
    <property type="project" value="TreeGrafter"/>
</dbReference>
<comment type="subcellular location">
    <subcellularLocation>
        <location evidence="2">Cytoplasm</location>
    </subcellularLocation>
    <subcellularLocation>
        <location evidence="1">Nucleus</location>
    </subcellularLocation>
</comment>
<evidence type="ECO:0000256" key="2">
    <source>
        <dbReference type="ARBA" id="ARBA00004496"/>
    </source>
</evidence>
<dbReference type="GO" id="GO:0016075">
    <property type="term" value="P:rRNA catabolic process"/>
    <property type="evidence" value="ECO:0007669"/>
    <property type="project" value="TreeGrafter"/>
</dbReference>
<accession>L2GM12</accession>
<organism evidence="6 7">
    <name type="scientific">Vittaforma corneae (strain ATCC 50505)</name>
    <name type="common">Microsporidian parasite</name>
    <name type="synonym">Nosema corneum</name>
    <dbReference type="NCBI Taxonomy" id="993615"/>
    <lineage>
        <taxon>Eukaryota</taxon>
        <taxon>Fungi</taxon>
        <taxon>Fungi incertae sedis</taxon>
        <taxon>Microsporidia</taxon>
        <taxon>Nosematidae</taxon>
        <taxon>Vittaforma</taxon>
    </lineage>
</organism>
<gene>
    <name evidence="6" type="ORF">VICG_01577</name>
</gene>
<dbReference type="OrthoDB" id="45882at2759"/>
<dbReference type="GO" id="GO:0035925">
    <property type="term" value="F:mRNA 3'-UTR AU-rich region binding"/>
    <property type="evidence" value="ECO:0007669"/>
    <property type="project" value="TreeGrafter"/>
</dbReference>
<dbReference type="GO" id="GO:0071035">
    <property type="term" value="P:nuclear polyadenylation-dependent rRNA catabolic process"/>
    <property type="evidence" value="ECO:0007669"/>
    <property type="project" value="TreeGrafter"/>
</dbReference>
<sequence length="214" mass="23601">MLVKELASKKLRMSGRACEESRDTHLKTFPNVLVVRSGTSPQDSCIYLAFSKAKARPYPDKPSEGAFQIGLEKGRKNDALLNFLHSVYVRSKCISTTDLCLRFNQEAYSISIEVSPIQTNGDLFRLCVEGINEIIRVLEVKTYFLPKAVQFGCVEGALMQDPDEAETLASEWTMTVVMKSARELLLVEKSGEGVGVGDILRAIDCAMLAASSKV</sequence>
<dbReference type="Proteomes" id="UP000011082">
    <property type="component" value="Unassembled WGS sequence"/>
</dbReference>
<evidence type="ECO:0000256" key="1">
    <source>
        <dbReference type="ARBA" id="ARBA00004123"/>
    </source>
</evidence>
<dbReference type="InterPro" id="IPR036345">
    <property type="entry name" value="ExoRNase_PH_dom2_sf"/>
</dbReference>
<dbReference type="SUPFAM" id="SSF55666">
    <property type="entry name" value="Ribonuclease PH domain 2-like"/>
    <property type="match status" value="1"/>
</dbReference>
<dbReference type="Gene3D" id="3.30.230.70">
    <property type="entry name" value="GHMP Kinase, N-terminal domain"/>
    <property type="match status" value="1"/>
</dbReference>
<dbReference type="GeneID" id="19882288"/>
<name>L2GM12_VITCO</name>
<dbReference type="HOGENOM" id="CLU_1240128_0_0_1"/>
<dbReference type="InterPro" id="IPR015847">
    <property type="entry name" value="ExoRNase_PH_dom2"/>
</dbReference>
<dbReference type="RefSeq" id="XP_007605023.1">
    <property type="nucleotide sequence ID" value="XM_007604961.1"/>
</dbReference>
<evidence type="ECO:0000313" key="7">
    <source>
        <dbReference type="Proteomes" id="UP000011082"/>
    </source>
</evidence>
<feature type="domain" description="Exoribonuclease phosphorolytic" evidence="5">
    <location>
        <begin position="147"/>
        <end position="207"/>
    </location>
</feature>
<evidence type="ECO:0000256" key="3">
    <source>
        <dbReference type="ARBA" id="ARBA00006678"/>
    </source>
</evidence>
<reference evidence="7" key="1">
    <citation type="submission" date="2011-05" db="EMBL/GenBank/DDBJ databases">
        <title>The genome sequence of Vittaforma corneae strain ATCC 50505.</title>
        <authorList>
            <consortium name="The Broad Institute Genome Sequencing Platform"/>
            <person name="Cuomo C."/>
            <person name="Didier E."/>
            <person name="Bowers L."/>
            <person name="Young S.K."/>
            <person name="Zeng Q."/>
            <person name="Gargeya S."/>
            <person name="Fitzgerald M."/>
            <person name="Haas B."/>
            <person name="Abouelleil A."/>
            <person name="Alvarado L."/>
            <person name="Arachchi H.M."/>
            <person name="Berlin A."/>
            <person name="Chapman S.B."/>
            <person name="Gearin G."/>
            <person name="Goldberg J."/>
            <person name="Griggs A."/>
            <person name="Gujja S."/>
            <person name="Hansen M."/>
            <person name="Heiman D."/>
            <person name="Howarth C."/>
            <person name="Larimer J."/>
            <person name="Lui A."/>
            <person name="MacDonald P.J.P."/>
            <person name="McCowen C."/>
            <person name="Montmayeur A."/>
            <person name="Murphy C."/>
            <person name="Neiman D."/>
            <person name="Pearson M."/>
            <person name="Priest M."/>
            <person name="Roberts A."/>
            <person name="Saif S."/>
            <person name="Shea T."/>
            <person name="Sisk P."/>
            <person name="Stolte C."/>
            <person name="Sykes S."/>
            <person name="Wortman J."/>
            <person name="Nusbaum C."/>
            <person name="Birren B."/>
        </authorList>
    </citation>
    <scope>NUCLEOTIDE SEQUENCE [LARGE SCALE GENOMIC DNA]</scope>
    <source>
        <strain evidence="7">ATCC 50505</strain>
    </source>
</reference>
<dbReference type="PANTHER" id="PTHR11097:SF14">
    <property type="entry name" value="EXOSOME COMPLEX COMPONENT RRP45"/>
    <property type="match status" value="1"/>
</dbReference>
<dbReference type="InParanoid" id="L2GM12"/>
<evidence type="ECO:0000313" key="6">
    <source>
        <dbReference type="EMBL" id="ELA41337.1"/>
    </source>
</evidence>
<dbReference type="InterPro" id="IPR050590">
    <property type="entry name" value="Exosome_comp_Rrp42_subfam"/>
</dbReference>
<dbReference type="GO" id="GO:0000467">
    <property type="term" value="P:exonucleolytic trimming to generate mature 3'-end of 5.8S rRNA from tricistronic rRNA transcript (SSU-rRNA, 5.8S rRNA, LSU-rRNA)"/>
    <property type="evidence" value="ECO:0007669"/>
    <property type="project" value="TreeGrafter"/>
</dbReference>
<proteinExistence type="inferred from homology"/>
<dbReference type="OMA" id="DSECYES"/>
<evidence type="ECO:0000259" key="5">
    <source>
        <dbReference type="Pfam" id="PF03725"/>
    </source>
</evidence>
<dbReference type="GO" id="GO:0071038">
    <property type="term" value="P:TRAMP-dependent tRNA surveillance pathway"/>
    <property type="evidence" value="ECO:0007669"/>
    <property type="project" value="TreeGrafter"/>
</dbReference>